<dbReference type="InParanoid" id="A0A397S236"/>
<keyword evidence="9" id="KW-1185">Reference proteome</keyword>
<dbReference type="Gene3D" id="3.30.980.40">
    <property type="match status" value="1"/>
</dbReference>
<dbReference type="InterPro" id="IPR002543">
    <property type="entry name" value="FtsK_dom"/>
</dbReference>
<dbReference type="InterPro" id="IPR041027">
    <property type="entry name" value="FtsK_alpha"/>
</dbReference>
<dbReference type="InterPro" id="IPR050206">
    <property type="entry name" value="FtsK/SpoIIIE/SftA"/>
</dbReference>
<feature type="binding site" evidence="5">
    <location>
        <begin position="460"/>
        <end position="467"/>
    </location>
    <ligand>
        <name>ATP</name>
        <dbReference type="ChEBI" id="CHEBI:30616"/>
    </ligand>
</feature>
<dbReference type="Pfam" id="PF01580">
    <property type="entry name" value="FtsK_SpoIIIE"/>
    <property type="match status" value="1"/>
</dbReference>
<dbReference type="SMART" id="SM00843">
    <property type="entry name" value="Ftsk_gamma"/>
    <property type="match status" value="1"/>
</dbReference>
<dbReference type="Pfam" id="PF17854">
    <property type="entry name" value="FtsK_alpha"/>
    <property type="match status" value="1"/>
</dbReference>
<dbReference type="Gene3D" id="3.40.50.300">
    <property type="entry name" value="P-loop containing nucleotide triphosphate hydrolases"/>
    <property type="match status" value="1"/>
</dbReference>
<dbReference type="OrthoDB" id="9807790at2"/>
<dbReference type="InterPro" id="IPR036388">
    <property type="entry name" value="WH-like_DNA-bd_sf"/>
</dbReference>
<evidence type="ECO:0000256" key="1">
    <source>
        <dbReference type="ARBA" id="ARBA00006474"/>
    </source>
</evidence>
<gene>
    <name evidence="8" type="ORF">EI71_00594</name>
</gene>
<evidence type="ECO:0000256" key="5">
    <source>
        <dbReference type="PROSITE-ProRule" id="PRU00289"/>
    </source>
</evidence>
<dbReference type="InterPro" id="IPR036390">
    <property type="entry name" value="WH_DNA-bd_sf"/>
</dbReference>
<dbReference type="EMBL" id="QXEV01000004">
    <property type="protein sequence ID" value="RIA78017.1"/>
    <property type="molecule type" value="Genomic_DNA"/>
</dbReference>
<keyword evidence="4" id="KW-0238">DNA-binding</keyword>
<proteinExistence type="inferred from homology"/>
<dbReference type="PANTHER" id="PTHR22683">
    <property type="entry name" value="SPORULATION PROTEIN RELATED"/>
    <property type="match status" value="1"/>
</dbReference>
<name>A0A397S236_9MOLU</name>
<evidence type="ECO:0000313" key="9">
    <source>
        <dbReference type="Proteomes" id="UP000266506"/>
    </source>
</evidence>
<dbReference type="AlphaFoldDB" id="A0A397S236"/>
<dbReference type="CDD" id="cd01127">
    <property type="entry name" value="TrwB_TraG_TraD_VirD4"/>
    <property type="match status" value="1"/>
</dbReference>
<dbReference type="Pfam" id="PF09397">
    <property type="entry name" value="FtsK_gamma"/>
    <property type="match status" value="1"/>
</dbReference>
<feature type="compositionally biased region" description="Acidic residues" evidence="6">
    <location>
        <begin position="161"/>
        <end position="178"/>
    </location>
</feature>
<keyword evidence="3 5" id="KW-0067">ATP-binding</keyword>
<evidence type="ECO:0000256" key="4">
    <source>
        <dbReference type="ARBA" id="ARBA00023125"/>
    </source>
</evidence>
<dbReference type="InterPro" id="IPR018541">
    <property type="entry name" value="Ftsk_gamma"/>
</dbReference>
<evidence type="ECO:0000256" key="2">
    <source>
        <dbReference type="ARBA" id="ARBA00022741"/>
    </source>
</evidence>
<dbReference type="GO" id="GO:0005524">
    <property type="term" value="F:ATP binding"/>
    <property type="evidence" value="ECO:0007669"/>
    <property type="project" value="UniProtKB-UniRule"/>
</dbReference>
<protein>
    <submittedName>
        <fullName evidence="8">S-DNA-T family DNA segregation ATPase FtsK/SpoIIIE</fullName>
    </submittedName>
</protein>
<dbReference type="PROSITE" id="PS50901">
    <property type="entry name" value="FTSK"/>
    <property type="match status" value="1"/>
</dbReference>
<dbReference type="InterPro" id="IPR027417">
    <property type="entry name" value="P-loop_NTPase"/>
</dbReference>
<comment type="similarity">
    <text evidence="1">Belongs to the FtsK/SpoIIIE/SftA family.</text>
</comment>
<evidence type="ECO:0000256" key="3">
    <source>
        <dbReference type="ARBA" id="ARBA00022840"/>
    </source>
</evidence>
<dbReference type="SUPFAM" id="SSF52540">
    <property type="entry name" value="P-loop containing nucleoside triphosphate hydrolases"/>
    <property type="match status" value="1"/>
</dbReference>
<dbReference type="Proteomes" id="UP000266506">
    <property type="component" value="Unassembled WGS sequence"/>
</dbReference>
<keyword evidence="2 5" id="KW-0547">Nucleotide-binding</keyword>
<accession>A0A397S236</accession>
<evidence type="ECO:0000313" key="8">
    <source>
        <dbReference type="EMBL" id="RIA78017.1"/>
    </source>
</evidence>
<dbReference type="FunCoup" id="A0A397S236">
    <property type="interactions" value="52"/>
</dbReference>
<sequence length="789" mass="89305">MKKKKIKEPVYIPLLYTEEPFEIYQLTEKFKFNARKNEFHGIQVASPAYGSQIDDKPVYPDNAGKIDIDQGYDYIRKQEEKHISEEEIIKKYGTKYYEFQMLDHEKAKEFLGGEGPELKKPVEAPKPEKKKKALSLFEEDFNDFITEDKPKVEEAVLPKEEDVEEPDFELDLNVDDSPYEYNTESSSMPKAKPTSIPSFLTEKQKEEEPIEEEKEDPFAFGEDSIDDFNFEDMPSMDAPEIKFTDNPPVDKTISIEEAIRRAQAGDFPTVDMEDPTQNRVVEVKKDPLPIKKEEPKAPVFKKENKYKNYHIDYNSMFQKSSLAESELPAWLETKKEIINQTLTSFGIAGEVISYTKGPAFTLYEIMLDPGVNVKKVNQIRDNLAMNLEVQSLRILCPIPGKNTVGIEAPNDKADVVKFGDIIDDKFVNDKKPMNVALGKDINGKSVYQDITDMPHALIAGATKSGKSVCINTLLVSLLIKNSPEKLKLILVDPKMVEMTFYRDIPHLAVPVITDLTLAGEALKWACEEMDRRYEIFSRNRVRNLEEYNKKRETYPELENLPFILAVIDEFNDLVMQCGAEVNDSIVRLAQKARACGMHIILATQRPTVQVVSGTIKANIPCRIAFRVASQIDSNTILDEVGAENLLGRGDMLIKNQGAPMRAQGAYLPDNEIIAICDYLVQTYGPDYMFNLDDLKKRMNQPAAGGSLGGRDVAAESEELLYQIAQFCVDSNACSINGIQNAFGLGFNRASRIVTMLEDRNIVAPKNGTKSREILVDTYQLRQMFGIDDE</sequence>
<dbReference type="GO" id="GO:0003677">
    <property type="term" value="F:DNA binding"/>
    <property type="evidence" value="ECO:0007669"/>
    <property type="project" value="UniProtKB-KW"/>
</dbReference>
<dbReference type="SUPFAM" id="SSF46785">
    <property type="entry name" value="Winged helix' DNA-binding domain"/>
    <property type="match status" value="1"/>
</dbReference>
<comment type="caution">
    <text evidence="8">The sequence shown here is derived from an EMBL/GenBank/DDBJ whole genome shotgun (WGS) entry which is preliminary data.</text>
</comment>
<dbReference type="PANTHER" id="PTHR22683:SF41">
    <property type="entry name" value="DNA TRANSLOCASE FTSK"/>
    <property type="match status" value="1"/>
</dbReference>
<dbReference type="RefSeq" id="WP_119015762.1">
    <property type="nucleotide sequence ID" value="NZ_QXEV01000004.1"/>
</dbReference>
<dbReference type="Gene3D" id="1.10.10.10">
    <property type="entry name" value="Winged helix-like DNA-binding domain superfamily/Winged helix DNA-binding domain"/>
    <property type="match status" value="1"/>
</dbReference>
<evidence type="ECO:0000259" key="7">
    <source>
        <dbReference type="PROSITE" id="PS50901"/>
    </source>
</evidence>
<organism evidence="8 9">
    <name type="scientific">Anaeroplasma bactoclasticum</name>
    <dbReference type="NCBI Taxonomy" id="2088"/>
    <lineage>
        <taxon>Bacteria</taxon>
        <taxon>Bacillati</taxon>
        <taxon>Mycoplasmatota</taxon>
        <taxon>Mollicutes</taxon>
        <taxon>Anaeroplasmatales</taxon>
        <taxon>Anaeroplasmataceae</taxon>
        <taxon>Anaeroplasma</taxon>
    </lineage>
</organism>
<reference evidence="8 9" key="1">
    <citation type="submission" date="2018-08" db="EMBL/GenBank/DDBJ databases">
        <title>Genomic Encyclopedia of Archaeal and Bacterial Type Strains, Phase II (KMG-II): from individual species to whole genera.</title>
        <authorList>
            <person name="Goeker M."/>
        </authorList>
    </citation>
    <scope>NUCLEOTIDE SEQUENCE [LARGE SCALE GENOMIC DNA]</scope>
    <source>
        <strain evidence="8 9">ATCC 27112</strain>
    </source>
</reference>
<feature type="region of interest" description="Disordered" evidence="6">
    <location>
        <begin position="152"/>
        <end position="222"/>
    </location>
</feature>
<evidence type="ECO:0000256" key="6">
    <source>
        <dbReference type="SAM" id="MobiDB-lite"/>
    </source>
</evidence>
<feature type="domain" description="FtsK" evidence="7">
    <location>
        <begin position="443"/>
        <end position="634"/>
    </location>
</feature>